<dbReference type="AlphaFoldDB" id="A0AAU9IGX8"/>
<gene>
    <name evidence="2" type="ORF">BSTOLATCC_MIC3718</name>
</gene>
<dbReference type="InterPro" id="IPR029063">
    <property type="entry name" value="SAM-dependent_MTases_sf"/>
</dbReference>
<keyword evidence="3" id="KW-1185">Reference proteome</keyword>
<dbReference type="Proteomes" id="UP001162131">
    <property type="component" value="Unassembled WGS sequence"/>
</dbReference>
<protein>
    <recommendedName>
        <fullName evidence="1">Methyltransferase domain-containing protein</fullName>
    </recommendedName>
</protein>
<feature type="domain" description="Methyltransferase" evidence="1">
    <location>
        <begin position="48"/>
        <end position="194"/>
    </location>
</feature>
<sequence length="278" mass="32088">MSTLEDIYNSNAVHWESYARQPGRYLCEYFTIFKNISPTGNGEGQCLSNMRILDLGCGNGDISIESLRRGAKFAVGIDFAENLLSRAREIANEAGFMESHYSFIKANAFQSETVFEQLPLETHRETFDVVFLLWILDYSQTYEDFKRLIQLAASYLKPGGTLMILENNHAVATNTEEVNKKNKFGDWVCSNPTWNVDHWQIENTYIDPQTQRRNYTEHLEIFTKEQYQEALQLAGLTLEKFGPLELDPRYSDLGFQESDFCCLTEEIGAYYHYKGVKH</sequence>
<dbReference type="InterPro" id="IPR025714">
    <property type="entry name" value="Methyltranfer_dom"/>
</dbReference>
<dbReference type="Pfam" id="PF13847">
    <property type="entry name" value="Methyltransf_31"/>
    <property type="match status" value="1"/>
</dbReference>
<dbReference type="Gene3D" id="3.40.50.150">
    <property type="entry name" value="Vaccinia Virus protein VP39"/>
    <property type="match status" value="1"/>
</dbReference>
<comment type="caution">
    <text evidence="2">The sequence shown here is derived from an EMBL/GenBank/DDBJ whole genome shotgun (WGS) entry which is preliminary data.</text>
</comment>
<dbReference type="PANTHER" id="PTHR43591">
    <property type="entry name" value="METHYLTRANSFERASE"/>
    <property type="match status" value="1"/>
</dbReference>
<evidence type="ECO:0000259" key="1">
    <source>
        <dbReference type="Pfam" id="PF13847"/>
    </source>
</evidence>
<reference evidence="2" key="1">
    <citation type="submission" date="2021-09" db="EMBL/GenBank/DDBJ databases">
        <authorList>
            <consortium name="AG Swart"/>
            <person name="Singh M."/>
            <person name="Singh A."/>
            <person name="Seah K."/>
            <person name="Emmerich C."/>
        </authorList>
    </citation>
    <scope>NUCLEOTIDE SEQUENCE</scope>
    <source>
        <strain evidence="2">ATCC30299</strain>
    </source>
</reference>
<dbReference type="EMBL" id="CAJZBQ010000004">
    <property type="protein sequence ID" value="CAG9311428.1"/>
    <property type="molecule type" value="Genomic_DNA"/>
</dbReference>
<accession>A0AAU9IGX8</accession>
<dbReference type="CDD" id="cd02440">
    <property type="entry name" value="AdoMet_MTases"/>
    <property type="match status" value="1"/>
</dbReference>
<proteinExistence type="predicted"/>
<evidence type="ECO:0000313" key="2">
    <source>
        <dbReference type="EMBL" id="CAG9311428.1"/>
    </source>
</evidence>
<organism evidence="2 3">
    <name type="scientific">Blepharisma stoltei</name>
    <dbReference type="NCBI Taxonomy" id="1481888"/>
    <lineage>
        <taxon>Eukaryota</taxon>
        <taxon>Sar</taxon>
        <taxon>Alveolata</taxon>
        <taxon>Ciliophora</taxon>
        <taxon>Postciliodesmatophora</taxon>
        <taxon>Heterotrichea</taxon>
        <taxon>Heterotrichida</taxon>
        <taxon>Blepharismidae</taxon>
        <taxon>Blepharisma</taxon>
    </lineage>
</organism>
<evidence type="ECO:0000313" key="3">
    <source>
        <dbReference type="Proteomes" id="UP001162131"/>
    </source>
</evidence>
<name>A0AAU9IGX8_9CILI</name>
<dbReference type="SUPFAM" id="SSF53335">
    <property type="entry name" value="S-adenosyl-L-methionine-dependent methyltransferases"/>
    <property type="match status" value="1"/>
</dbReference>